<gene>
    <name evidence="2" type="ORF">JIN84_03935</name>
</gene>
<feature type="transmembrane region" description="Helical" evidence="1">
    <location>
        <begin position="49"/>
        <end position="68"/>
    </location>
</feature>
<feature type="transmembrane region" description="Helical" evidence="1">
    <location>
        <begin position="21"/>
        <end position="40"/>
    </location>
</feature>
<comment type="caution">
    <text evidence="2">The sequence shown here is derived from an EMBL/GenBank/DDBJ whole genome shotgun (WGS) entry which is preliminary data.</text>
</comment>
<dbReference type="Proteomes" id="UP000600139">
    <property type="component" value="Unassembled WGS sequence"/>
</dbReference>
<protein>
    <submittedName>
        <fullName evidence="2">Uncharacterized protein</fullName>
    </submittedName>
</protein>
<name>A0A934VAV1_9BACT</name>
<accession>A0A934VAV1</accession>
<evidence type="ECO:0000256" key="1">
    <source>
        <dbReference type="SAM" id="Phobius"/>
    </source>
</evidence>
<keyword evidence="1" id="KW-0812">Transmembrane</keyword>
<feature type="transmembrane region" description="Helical" evidence="1">
    <location>
        <begin position="88"/>
        <end position="112"/>
    </location>
</feature>
<dbReference type="RefSeq" id="WP_200349701.1">
    <property type="nucleotide sequence ID" value="NZ_BAABHZ010000010.1"/>
</dbReference>
<evidence type="ECO:0000313" key="3">
    <source>
        <dbReference type="Proteomes" id="UP000600139"/>
    </source>
</evidence>
<keyword evidence="1" id="KW-0472">Membrane</keyword>
<organism evidence="2 3">
    <name type="scientific">Luteolibacter yonseiensis</name>
    <dbReference type="NCBI Taxonomy" id="1144680"/>
    <lineage>
        <taxon>Bacteria</taxon>
        <taxon>Pseudomonadati</taxon>
        <taxon>Verrucomicrobiota</taxon>
        <taxon>Verrucomicrobiia</taxon>
        <taxon>Verrucomicrobiales</taxon>
        <taxon>Verrucomicrobiaceae</taxon>
        <taxon>Luteolibacter</taxon>
    </lineage>
</organism>
<keyword evidence="1" id="KW-1133">Transmembrane helix</keyword>
<dbReference type="AlphaFoldDB" id="A0A934VAV1"/>
<proteinExistence type="predicted"/>
<keyword evidence="3" id="KW-1185">Reference proteome</keyword>
<sequence length="113" mass="12491">MNEEQSAEQFPVNPVYSWLRVILWLIPTSFFLFGGIVAVVGRRLGLDPAIADLLGYSVIGLFLVGAGWSDFKLAGAEWKQSFNLVGWIAFYIFCQVILVMILCLVLAGSGFLD</sequence>
<reference evidence="2" key="1">
    <citation type="submission" date="2021-01" db="EMBL/GenBank/DDBJ databases">
        <title>Modified the classification status of verrucomicrobia.</title>
        <authorList>
            <person name="Feng X."/>
        </authorList>
    </citation>
    <scope>NUCLEOTIDE SEQUENCE</scope>
    <source>
        <strain evidence="2">JCM 18052</strain>
    </source>
</reference>
<dbReference type="EMBL" id="JAENIK010000004">
    <property type="protein sequence ID" value="MBK1814749.1"/>
    <property type="molecule type" value="Genomic_DNA"/>
</dbReference>
<evidence type="ECO:0000313" key="2">
    <source>
        <dbReference type="EMBL" id="MBK1814749.1"/>
    </source>
</evidence>